<name>A0A0A9C0I8_ARUDO</name>
<sequence>MIAHGATAPDRYTFPLALKAAAQTEPPGSSLRPQLHAAAAKRGLARHPSPRARS</sequence>
<reference evidence="2" key="2">
    <citation type="journal article" date="2015" name="Data Brief">
        <title>Shoot transcriptome of the giant reed, Arundo donax.</title>
        <authorList>
            <person name="Barrero R.A."/>
            <person name="Guerrero F.D."/>
            <person name="Moolhuijzen P."/>
            <person name="Goolsby J.A."/>
            <person name="Tidwell J."/>
            <person name="Bellgard S.E."/>
            <person name="Bellgard M.I."/>
        </authorList>
    </citation>
    <scope>NUCLEOTIDE SEQUENCE</scope>
    <source>
        <tissue evidence="2">Shoot tissue taken approximately 20 cm above the soil surface</tissue>
    </source>
</reference>
<organism evidence="2">
    <name type="scientific">Arundo donax</name>
    <name type="common">Giant reed</name>
    <name type="synonym">Donax arundinaceus</name>
    <dbReference type="NCBI Taxonomy" id="35708"/>
    <lineage>
        <taxon>Eukaryota</taxon>
        <taxon>Viridiplantae</taxon>
        <taxon>Streptophyta</taxon>
        <taxon>Embryophyta</taxon>
        <taxon>Tracheophyta</taxon>
        <taxon>Spermatophyta</taxon>
        <taxon>Magnoliopsida</taxon>
        <taxon>Liliopsida</taxon>
        <taxon>Poales</taxon>
        <taxon>Poaceae</taxon>
        <taxon>PACMAD clade</taxon>
        <taxon>Arundinoideae</taxon>
        <taxon>Arundineae</taxon>
        <taxon>Arundo</taxon>
    </lineage>
</organism>
<feature type="compositionally biased region" description="Basic residues" evidence="1">
    <location>
        <begin position="43"/>
        <end position="54"/>
    </location>
</feature>
<accession>A0A0A9C0I8</accession>
<feature type="region of interest" description="Disordered" evidence="1">
    <location>
        <begin position="22"/>
        <end position="54"/>
    </location>
</feature>
<dbReference type="EMBL" id="GBRH01230970">
    <property type="protein sequence ID" value="JAD66925.1"/>
    <property type="molecule type" value="Transcribed_RNA"/>
</dbReference>
<dbReference type="AlphaFoldDB" id="A0A0A9C0I8"/>
<evidence type="ECO:0000256" key="1">
    <source>
        <dbReference type="SAM" id="MobiDB-lite"/>
    </source>
</evidence>
<evidence type="ECO:0000313" key="2">
    <source>
        <dbReference type="EMBL" id="JAD66925.1"/>
    </source>
</evidence>
<proteinExistence type="predicted"/>
<protein>
    <submittedName>
        <fullName evidence="2">Uncharacterized protein</fullName>
    </submittedName>
</protein>
<reference evidence="2" key="1">
    <citation type="submission" date="2014-09" db="EMBL/GenBank/DDBJ databases">
        <authorList>
            <person name="Magalhaes I.L.F."/>
            <person name="Oliveira U."/>
            <person name="Santos F.R."/>
            <person name="Vidigal T.H.D.A."/>
            <person name="Brescovit A.D."/>
            <person name="Santos A.J."/>
        </authorList>
    </citation>
    <scope>NUCLEOTIDE SEQUENCE</scope>
    <source>
        <tissue evidence="2">Shoot tissue taken approximately 20 cm above the soil surface</tissue>
    </source>
</reference>